<organism evidence="3 4">
    <name type="scientific">Trinickia caryophylli</name>
    <name type="common">Paraburkholderia caryophylli</name>
    <dbReference type="NCBI Taxonomy" id="28094"/>
    <lineage>
        <taxon>Bacteria</taxon>
        <taxon>Pseudomonadati</taxon>
        <taxon>Pseudomonadota</taxon>
        <taxon>Betaproteobacteria</taxon>
        <taxon>Burkholderiales</taxon>
        <taxon>Burkholderiaceae</taxon>
        <taxon>Trinickia</taxon>
    </lineage>
</organism>
<evidence type="ECO:0000313" key="4">
    <source>
        <dbReference type="Proteomes" id="UP000192911"/>
    </source>
</evidence>
<dbReference type="GO" id="GO:0008168">
    <property type="term" value="F:methyltransferase activity"/>
    <property type="evidence" value="ECO:0007669"/>
    <property type="project" value="UniProtKB-KW"/>
</dbReference>
<dbReference type="PANTHER" id="PTHR43861:SF3">
    <property type="entry name" value="PUTATIVE (AFU_ORTHOLOGUE AFUA_2G14390)-RELATED"/>
    <property type="match status" value="1"/>
</dbReference>
<dbReference type="GeneID" id="95552001"/>
<keyword evidence="3" id="KW-0489">Methyltransferase</keyword>
<keyword evidence="4" id="KW-1185">Reference proteome</keyword>
<name>A0A1X7GHK6_TRICW</name>
<evidence type="ECO:0000256" key="1">
    <source>
        <dbReference type="ARBA" id="ARBA00022679"/>
    </source>
</evidence>
<evidence type="ECO:0000259" key="2">
    <source>
        <dbReference type="Pfam" id="PF08242"/>
    </source>
</evidence>
<dbReference type="AlphaFoldDB" id="A0A1X7GHK6"/>
<sequence>MDAIQSASVGVTAPIDPSYQLGRFRDNEDSLRRLNRQASIATELEFEYLSRAGLMPESRILDLGCGSGAVSAAIAERFSPRRLVAADVNDVSIQLARQRLQGLPNADVQQLNVYDPQVLPIGQFDFIYSRLVFQHLSEPVLALVNARHCLAPGGRLCICDIDDDWLKVVPAVPALDSFLSRVGRAQAERGGDRTVGSRLPGYMRTVGFTDIRSEILLLSTDLISKEAFFDLMFGYKREVIPAEQLAQADLELAGIREALESRTGWAGVAVYFVSGANPERSNS</sequence>
<protein>
    <submittedName>
        <fullName evidence="3">Ubiquinone/menaquinone biosynthesis C-methylase UbiE</fullName>
    </submittedName>
</protein>
<dbReference type="Gene3D" id="3.40.50.150">
    <property type="entry name" value="Vaccinia Virus protein VP39"/>
    <property type="match status" value="1"/>
</dbReference>
<dbReference type="Pfam" id="PF08242">
    <property type="entry name" value="Methyltransf_12"/>
    <property type="match status" value="1"/>
</dbReference>
<evidence type="ECO:0000313" key="3">
    <source>
        <dbReference type="EMBL" id="SMF70011.1"/>
    </source>
</evidence>
<dbReference type="InterPro" id="IPR029063">
    <property type="entry name" value="SAM-dependent_MTases_sf"/>
</dbReference>
<dbReference type="GO" id="GO:0032259">
    <property type="term" value="P:methylation"/>
    <property type="evidence" value="ECO:0007669"/>
    <property type="project" value="UniProtKB-KW"/>
</dbReference>
<feature type="domain" description="Methyltransferase type 12" evidence="2">
    <location>
        <begin position="61"/>
        <end position="156"/>
    </location>
</feature>
<keyword evidence="3" id="KW-0830">Ubiquinone</keyword>
<dbReference type="RefSeq" id="WP_085229774.1">
    <property type="nucleotide sequence ID" value="NZ_BSQD01000014.1"/>
</dbReference>
<accession>A0A1X7GHK6</accession>
<dbReference type="CDD" id="cd02440">
    <property type="entry name" value="AdoMet_MTases"/>
    <property type="match status" value="1"/>
</dbReference>
<dbReference type="SUPFAM" id="SSF53335">
    <property type="entry name" value="S-adenosyl-L-methionine-dependent methyltransferases"/>
    <property type="match status" value="1"/>
</dbReference>
<reference evidence="4" key="1">
    <citation type="submission" date="2017-04" db="EMBL/GenBank/DDBJ databases">
        <authorList>
            <person name="Varghese N."/>
            <person name="Submissions S."/>
        </authorList>
    </citation>
    <scope>NUCLEOTIDE SEQUENCE [LARGE SCALE GENOMIC DNA]</scope>
    <source>
        <strain evidence="4">Ballard 720</strain>
    </source>
</reference>
<proteinExistence type="predicted"/>
<keyword evidence="1" id="KW-0808">Transferase</keyword>
<dbReference type="OrthoDB" id="9791837at2"/>
<dbReference type="PANTHER" id="PTHR43861">
    <property type="entry name" value="TRANS-ACONITATE 2-METHYLTRANSFERASE-RELATED"/>
    <property type="match status" value="1"/>
</dbReference>
<dbReference type="STRING" id="28094.SAMN06295900_11615"/>
<gene>
    <name evidence="3" type="ORF">SAMN06295900_11615</name>
</gene>
<dbReference type="InterPro" id="IPR013217">
    <property type="entry name" value="Methyltransf_12"/>
</dbReference>
<dbReference type="EMBL" id="FXAH01000016">
    <property type="protein sequence ID" value="SMF70011.1"/>
    <property type="molecule type" value="Genomic_DNA"/>
</dbReference>
<dbReference type="Proteomes" id="UP000192911">
    <property type="component" value="Unassembled WGS sequence"/>
</dbReference>